<dbReference type="Pfam" id="PF06551">
    <property type="entry name" value="DUF1120"/>
    <property type="match status" value="1"/>
</dbReference>
<evidence type="ECO:0000313" key="2">
    <source>
        <dbReference type="EMBL" id="KGE65334.1"/>
    </source>
</evidence>
<feature type="signal peptide" evidence="1">
    <location>
        <begin position="1"/>
        <end position="22"/>
    </location>
</feature>
<dbReference type="OrthoDB" id="6602106at2"/>
<gene>
    <name evidence="2" type="ORF">K814_0124930</name>
</gene>
<dbReference type="Proteomes" id="UP000030060">
    <property type="component" value="Unassembled WGS sequence"/>
</dbReference>
<feature type="chain" id="PRO_5001985338" description="DUF1120 domain-containing protein" evidence="1">
    <location>
        <begin position="23"/>
        <end position="209"/>
    </location>
</feature>
<reference evidence="2 3" key="1">
    <citation type="journal article" date="2013" name="Genome Announc.">
        <title>Draft Genome Sequence of Pseudomonas fluorescens LMG 5329, a White Line-Inducing Principle-Producing Bioindicator for the Mushroom Pathogen Pseudomonas tolaasii.</title>
        <authorList>
            <person name="Ghequire M.G."/>
            <person name="Rokni-Zadeh H."/>
            <person name="Zarrineh P."/>
            <person name="De Mot R."/>
        </authorList>
    </citation>
    <scope>NUCLEOTIDE SEQUENCE [LARGE SCALE GENOMIC DNA]</scope>
    <source>
        <strain evidence="2 3">LMG 5329</strain>
    </source>
</reference>
<organism evidence="2 3">
    <name type="scientific">Pseudomonas fluorescens LMG 5329</name>
    <dbReference type="NCBI Taxonomy" id="1324332"/>
    <lineage>
        <taxon>Bacteria</taxon>
        <taxon>Pseudomonadati</taxon>
        <taxon>Pseudomonadota</taxon>
        <taxon>Gammaproteobacteria</taxon>
        <taxon>Pseudomonadales</taxon>
        <taxon>Pseudomonadaceae</taxon>
        <taxon>Pseudomonas</taxon>
    </lineage>
</organism>
<evidence type="ECO:0000313" key="3">
    <source>
        <dbReference type="Proteomes" id="UP000030060"/>
    </source>
</evidence>
<dbReference type="EMBL" id="ASGY01000192">
    <property type="protein sequence ID" value="KGE65334.1"/>
    <property type="molecule type" value="Genomic_DNA"/>
</dbReference>
<evidence type="ECO:0000256" key="1">
    <source>
        <dbReference type="SAM" id="SignalP"/>
    </source>
</evidence>
<evidence type="ECO:0008006" key="4">
    <source>
        <dbReference type="Google" id="ProtNLM"/>
    </source>
</evidence>
<sequence>MKDSLAALAGLLLIAHTTVALAASSVDLSVKGAITPSACTPSLSNNGVVDYGKISAQDLNPTGLTELPKTFFKLAVNCEAPSLFGLVPQDNRSSIAGSKVSFVLGRISPTNWIGTYYLSMENVITDDPTAYPIYSVDNGSTWLFNPYNDVPANTITAFGNQLSGTRAPIPLADVSLDLVVTPYIFPKNQIPAGETIPLDGSATFELRYL</sequence>
<dbReference type="RefSeq" id="WP_038849993.1">
    <property type="nucleotide sequence ID" value="NZ_ASGY01000192.1"/>
</dbReference>
<dbReference type="AlphaFoldDB" id="A0A0A1YWH2"/>
<accession>A0A0A1YWH2</accession>
<dbReference type="InterPro" id="IPR010546">
    <property type="entry name" value="DUF1120"/>
</dbReference>
<keyword evidence="1" id="KW-0732">Signal</keyword>
<proteinExistence type="predicted"/>
<name>A0A0A1YWH2_PSEFL</name>
<protein>
    <recommendedName>
        <fullName evidence="4">DUF1120 domain-containing protein</fullName>
    </recommendedName>
</protein>
<comment type="caution">
    <text evidence="2">The sequence shown here is derived from an EMBL/GenBank/DDBJ whole genome shotgun (WGS) entry which is preliminary data.</text>
</comment>